<keyword evidence="3 5" id="KW-1133">Transmembrane helix</keyword>
<comment type="caution">
    <text evidence="6">The sequence shown here is derived from an EMBL/GenBank/DDBJ whole genome shotgun (WGS) entry which is preliminary data.</text>
</comment>
<name>A0A8J6P1F4_9BACT</name>
<gene>
    <name evidence="6" type="ORF">H8D96_04200</name>
</gene>
<keyword evidence="2 5" id="KW-0812">Transmembrane</keyword>
<evidence type="ECO:0000256" key="5">
    <source>
        <dbReference type="SAM" id="Phobius"/>
    </source>
</evidence>
<dbReference type="GO" id="GO:0012505">
    <property type="term" value="C:endomembrane system"/>
    <property type="evidence" value="ECO:0007669"/>
    <property type="project" value="UniProtKB-SubCell"/>
</dbReference>
<evidence type="ECO:0000256" key="2">
    <source>
        <dbReference type="ARBA" id="ARBA00022692"/>
    </source>
</evidence>
<accession>A0A8J6P1F4</accession>
<organism evidence="6 7">
    <name type="scientific">Candidatus Desulfatibia vada</name>
    <dbReference type="NCBI Taxonomy" id="2841696"/>
    <lineage>
        <taxon>Bacteria</taxon>
        <taxon>Pseudomonadati</taxon>
        <taxon>Thermodesulfobacteriota</taxon>
        <taxon>Desulfobacteria</taxon>
        <taxon>Desulfobacterales</taxon>
        <taxon>Desulfobacterales incertae sedis</taxon>
        <taxon>Candidatus Desulfatibia</taxon>
    </lineage>
</organism>
<dbReference type="Proteomes" id="UP000605201">
    <property type="component" value="Unassembled WGS sequence"/>
</dbReference>
<dbReference type="GO" id="GO:0016740">
    <property type="term" value="F:transferase activity"/>
    <property type="evidence" value="ECO:0007669"/>
    <property type="project" value="UniProtKB-ARBA"/>
</dbReference>
<comment type="subcellular location">
    <subcellularLocation>
        <location evidence="1">Endomembrane system</location>
        <topology evidence="1">Multi-pass membrane protein</topology>
    </subcellularLocation>
</comment>
<dbReference type="AlphaFoldDB" id="A0A8J6P1F4"/>
<evidence type="ECO:0000313" key="7">
    <source>
        <dbReference type="Proteomes" id="UP000605201"/>
    </source>
</evidence>
<dbReference type="Gene3D" id="1.20.120.1630">
    <property type="match status" value="1"/>
</dbReference>
<feature type="transmembrane region" description="Helical" evidence="5">
    <location>
        <begin position="9"/>
        <end position="31"/>
    </location>
</feature>
<reference evidence="6 7" key="1">
    <citation type="submission" date="2020-08" db="EMBL/GenBank/DDBJ databases">
        <title>Bridging the membrane lipid divide: bacteria of the FCB group superphylum have the potential to synthesize archaeal ether lipids.</title>
        <authorList>
            <person name="Villanueva L."/>
            <person name="Von Meijenfeldt F.A.B."/>
            <person name="Westbye A.B."/>
            <person name="Yadav S."/>
            <person name="Hopmans E.C."/>
            <person name="Dutilh B.E."/>
            <person name="Sinninghe Damste J.S."/>
        </authorList>
    </citation>
    <scope>NUCLEOTIDE SEQUENCE [LARGE SCALE GENOMIC DNA]</scope>
    <source>
        <strain evidence="6">NIOZ-UU17</strain>
    </source>
</reference>
<evidence type="ECO:0000256" key="4">
    <source>
        <dbReference type="ARBA" id="ARBA00023136"/>
    </source>
</evidence>
<dbReference type="Pfam" id="PF04191">
    <property type="entry name" value="PEMT"/>
    <property type="match status" value="1"/>
</dbReference>
<dbReference type="PANTHER" id="PTHR12714">
    <property type="entry name" value="PROTEIN-S ISOPRENYLCYSTEINE O-METHYLTRANSFERASE"/>
    <property type="match status" value="1"/>
</dbReference>
<evidence type="ECO:0000256" key="3">
    <source>
        <dbReference type="ARBA" id="ARBA00022989"/>
    </source>
</evidence>
<evidence type="ECO:0000313" key="6">
    <source>
        <dbReference type="EMBL" id="MBC8431100.1"/>
    </source>
</evidence>
<evidence type="ECO:0000256" key="1">
    <source>
        <dbReference type="ARBA" id="ARBA00004127"/>
    </source>
</evidence>
<dbReference type="InterPro" id="IPR007318">
    <property type="entry name" value="Phopholipid_MeTrfase"/>
</dbReference>
<dbReference type="EMBL" id="JACNIG010000110">
    <property type="protein sequence ID" value="MBC8431100.1"/>
    <property type="molecule type" value="Genomic_DNA"/>
</dbReference>
<proteinExistence type="predicted"/>
<dbReference type="PANTHER" id="PTHR12714:SF24">
    <property type="entry name" value="SLR1182 PROTEIN"/>
    <property type="match status" value="1"/>
</dbReference>
<feature type="transmembrane region" description="Helical" evidence="5">
    <location>
        <begin position="43"/>
        <end position="60"/>
    </location>
</feature>
<sequence>MTWSLMKAIIILPGIVLVFVPTAILIVSRGTRFSLDLQYPTEVTFFLAMAIISTGIYLAIRTATLFTKSGEGTPAPWEPPKKLVITGPYRYVRNPMISGAILILLGETVLFNSWPLFLWTIVFLAGKMLYLPFLEEKELKQRFGEPYLEYMAHVPRWIPRFRVWNC</sequence>
<protein>
    <submittedName>
        <fullName evidence="6">Isoprenylcysteine carboxylmethyltransferase family protein</fullName>
    </submittedName>
</protein>
<keyword evidence="4 5" id="KW-0472">Membrane</keyword>